<feature type="transmembrane region" description="Helical" evidence="4">
    <location>
        <begin position="253"/>
        <end position="270"/>
    </location>
</feature>
<organism evidence="6 7">
    <name type="scientific">Pseudalgibacter alginicilyticus</name>
    <dbReference type="NCBI Taxonomy" id="1736674"/>
    <lineage>
        <taxon>Bacteria</taxon>
        <taxon>Pseudomonadati</taxon>
        <taxon>Bacteroidota</taxon>
        <taxon>Flavobacteriia</taxon>
        <taxon>Flavobacteriales</taxon>
        <taxon>Flavobacteriaceae</taxon>
        <taxon>Pseudalgibacter</taxon>
    </lineage>
</organism>
<dbReference type="KEGG" id="ahz:APS56_05300"/>
<dbReference type="CDD" id="cd00761">
    <property type="entry name" value="Glyco_tranf_GTA_type"/>
    <property type="match status" value="1"/>
</dbReference>
<keyword evidence="3 6" id="KW-0808">Transferase</keyword>
<sequence>MKKTDFSILITTKNRLNDLKDTLNQLTDFITNEAIEFIICDDGSTDGTSNFIETNYKSIQLIKNQKSKGLIYSRNRLLNLTQAKYAITLDDDAHIVSQNTLEIIENVFELNEKCAVIAFRIFWGQLLPNNLSHSLSNKRLKGFVGCGHVWRMAAWRSIPNYPDWFTFYGEEDFAGFQLFKNSWEVWFVPDILVHHRVDVKARKNQKDYITRLRRSLRSGWYLYILFYPMKEIPSKLTYTFWMQLKLKVFKGDFRALLAILGAVFNVLFNLPRLIYNRKSLTNLEYKKYQMIPDAMVYWNYLNKK</sequence>
<dbReference type="AlphaFoldDB" id="A0A0P0CEN0"/>
<evidence type="ECO:0000256" key="3">
    <source>
        <dbReference type="ARBA" id="ARBA00022679"/>
    </source>
</evidence>
<name>A0A0P0CEN0_9FLAO</name>
<dbReference type="InterPro" id="IPR001173">
    <property type="entry name" value="Glyco_trans_2-like"/>
</dbReference>
<evidence type="ECO:0000313" key="6">
    <source>
        <dbReference type="EMBL" id="ALJ04589.1"/>
    </source>
</evidence>
<dbReference type="InterPro" id="IPR029044">
    <property type="entry name" value="Nucleotide-diphossugar_trans"/>
</dbReference>
<evidence type="ECO:0000313" key="7">
    <source>
        <dbReference type="Proteomes" id="UP000057981"/>
    </source>
</evidence>
<dbReference type="GO" id="GO:0016757">
    <property type="term" value="F:glycosyltransferase activity"/>
    <property type="evidence" value="ECO:0007669"/>
    <property type="project" value="UniProtKB-KW"/>
</dbReference>
<dbReference type="EMBL" id="CP012898">
    <property type="protein sequence ID" value="ALJ04589.1"/>
    <property type="molecule type" value="Genomic_DNA"/>
</dbReference>
<dbReference type="SUPFAM" id="SSF53448">
    <property type="entry name" value="Nucleotide-diphospho-sugar transferases"/>
    <property type="match status" value="1"/>
</dbReference>
<evidence type="ECO:0000256" key="2">
    <source>
        <dbReference type="ARBA" id="ARBA00022676"/>
    </source>
</evidence>
<dbReference type="STRING" id="1736674.APS56_05300"/>
<protein>
    <submittedName>
        <fullName evidence="6">Glycosyl transferase</fullName>
    </submittedName>
</protein>
<keyword evidence="2" id="KW-0328">Glycosyltransferase</keyword>
<dbReference type="OrthoDB" id="1143197at2"/>
<dbReference type="PATRIC" id="fig|1736674.3.peg.1087"/>
<dbReference type="RefSeq" id="WP_054725630.1">
    <property type="nucleotide sequence ID" value="NZ_CP012898.1"/>
</dbReference>
<keyword evidence="4" id="KW-0812">Transmembrane</keyword>
<dbReference type="Pfam" id="PF00535">
    <property type="entry name" value="Glycos_transf_2"/>
    <property type="match status" value="1"/>
</dbReference>
<evidence type="ECO:0000256" key="4">
    <source>
        <dbReference type="SAM" id="Phobius"/>
    </source>
</evidence>
<feature type="domain" description="Glycosyltransferase 2-like" evidence="5">
    <location>
        <begin position="7"/>
        <end position="123"/>
    </location>
</feature>
<keyword evidence="4" id="KW-0472">Membrane</keyword>
<proteinExistence type="inferred from homology"/>
<accession>A0A0P0CEN0</accession>
<reference evidence="6 7" key="1">
    <citation type="submission" date="2015-10" db="EMBL/GenBank/DDBJ databases">
        <authorList>
            <person name="Gilbert D.G."/>
        </authorList>
    </citation>
    <scope>NUCLEOTIDE SEQUENCE [LARGE SCALE GENOMIC DNA]</scope>
    <source>
        <strain evidence="7">HZ-22</strain>
    </source>
</reference>
<comment type="similarity">
    <text evidence="1">Belongs to the glycosyltransferase 2 family.</text>
</comment>
<evidence type="ECO:0000256" key="1">
    <source>
        <dbReference type="ARBA" id="ARBA00006739"/>
    </source>
</evidence>
<dbReference type="Gene3D" id="3.90.550.10">
    <property type="entry name" value="Spore Coat Polysaccharide Biosynthesis Protein SpsA, Chain A"/>
    <property type="match status" value="1"/>
</dbReference>
<dbReference type="Proteomes" id="UP000057981">
    <property type="component" value="Chromosome"/>
</dbReference>
<feature type="transmembrane region" description="Helical" evidence="4">
    <location>
        <begin position="220"/>
        <end position="241"/>
    </location>
</feature>
<evidence type="ECO:0000259" key="5">
    <source>
        <dbReference type="Pfam" id="PF00535"/>
    </source>
</evidence>
<dbReference type="PANTHER" id="PTHR43179:SF12">
    <property type="entry name" value="GALACTOFURANOSYLTRANSFERASE GLFT2"/>
    <property type="match status" value="1"/>
</dbReference>
<keyword evidence="7" id="KW-1185">Reference proteome</keyword>
<gene>
    <name evidence="6" type="ORF">APS56_05300</name>
</gene>
<dbReference type="PANTHER" id="PTHR43179">
    <property type="entry name" value="RHAMNOSYLTRANSFERASE WBBL"/>
    <property type="match status" value="1"/>
</dbReference>
<keyword evidence="4" id="KW-1133">Transmembrane helix</keyword>